<name>A0A8X6NIU6_NEPPI</name>
<dbReference type="Proteomes" id="UP000887013">
    <property type="component" value="Unassembled WGS sequence"/>
</dbReference>
<accession>A0A8X6NIU6</accession>
<evidence type="ECO:0000313" key="2">
    <source>
        <dbReference type="Proteomes" id="UP000887013"/>
    </source>
</evidence>
<sequence length="123" mass="13836">MLLILLGKQSSMSETRVLHANEGTPAVDAKKEEPQENTKRLCSYWTAVEQQSTSATPPEVWSICSEAVTSEGLHPLGEPCCVVQWVSHVKGARHLFVLILPFYIRDGWGVVQESVFPQIWKMR</sequence>
<dbReference type="EMBL" id="BMAW01058551">
    <property type="protein sequence ID" value="GFT16842.1"/>
    <property type="molecule type" value="Genomic_DNA"/>
</dbReference>
<gene>
    <name evidence="1" type="ORF">NPIL_436331</name>
</gene>
<dbReference type="OrthoDB" id="10451981at2759"/>
<proteinExistence type="predicted"/>
<dbReference type="AlphaFoldDB" id="A0A8X6NIU6"/>
<protein>
    <submittedName>
        <fullName evidence="1">Uncharacterized protein</fullName>
    </submittedName>
</protein>
<organism evidence="1 2">
    <name type="scientific">Nephila pilipes</name>
    <name type="common">Giant wood spider</name>
    <name type="synonym">Nephila maculata</name>
    <dbReference type="NCBI Taxonomy" id="299642"/>
    <lineage>
        <taxon>Eukaryota</taxon>
        <taxon>Metazoa</taxon>
        <taxon>Ecdysozoa</taxon>
        <taxon>Arthropoda</taxon>
        <taxon>Chelicerata</taxon>
        <taxon>Arachnida</taxon>
        <taxon>Araneae</taxon>
        <taxon>Araneomorphae</taxon>
        <taxon>Entelegynae</taxon>
        <taxon>Araneoidea</taxon>
        <taxon>Nephilidae</taxon>
        <taxon>Nephila</taxon>
    </lineage>
</organism>
<comment type="caution">
    <text evidence="1">The sequence shown here is derived from an EMBL/GenBank/DDBJ whole genome shotgun (WGS) entry which is preliminary data.</text>
</comment>
<evidence type="ECO:0000313" key="1">
    <source>
        <dbReference type="EMBL" id="GFT16842.1"/>
    </source>
</evidence>
<keyword evidence="2" id="KW-1185">Reference proteome</keyword>
<reference evidence="1" key="1">
    <citation type="submission" date="2020-08" db="EMBL/GenBank/DDBJ databases">
        <title>Multicomponent nature underlies the extraordinary mechanical properties of spider dragline silk.</title>
        <authorList>
            <person name="Kono N."/>
            <person name="Nakamura H."/>
            <person name="Mori M."/>
            <person name="Yoshida Y."/>
            <person name="Ohtoshi R."/>
            <person name="Malay A.D."/>
            <person name="Moran D.A.P."/>
            <person name="Tomita M."/>
            <person name="Numata K."/>
            <person name="Arakawa K."/>
        </authorList>
    </citation>
    <scope>NUCLEOTIDE SEQUENCE</scope>
</reference>